<name>A0A5C6CJ52_9BACT</name>
<comment type="caution">
    <text evidence="1">The sequence shown here is derived from an EMBL/GenBank/DDBJ whole genome shotgun (WGS) entry which is preliminary data.</text>
</comment>
<accession>A0A5C6CJ52</accession>
<proteinExistence type="predicted"/>
<reference evidence="1 2" key="1">
    <citation type="submission" date="2019-02" db="EMBL/GenBank/DDBJ databases">
        <title>Deep-cultivation of Planctomycetes and their phenomic and genomic characterization uncovers novel biology.</title>
        <authorList>
            <person name="Wiegand S."/>
            <person name="Jogler M."/>
            <person name="Boedeker C."/>
            <person name="Pinto D."/>
            <person name="Vollmers J."/>
            <person name="Rivas-Marin E."/>
            <person name="Kohn T."/>
            <person name="Peeters S.H."/>
            <person name="Heuer A."/>
            <person name="Rast P."/>
            <person name="Oberbeckmann S."/>
            <person name="Bunk B."/>
            <person name="Jeske O."/>
            <person name="Meyerdierks A."/>
            <person name="Storesund J.E."/>
            <person name="Kallscheuer N."/>
            <person name="Luecker S."/>
            <person name="Lage O.M."/>
            <person name="Pohl T."/>
            <person name="Merkel B.J."/>
            <person name="Hornburger P."/>
            <person name="Mueller R.-W."/>
            <person name="Bruemmer F."/>
            <person name="Labrenz M."/>
            <person name="Spormann A.M."/>
            <person name="Op Den Camp H."/>
            <person name="Overmann J."/>
            <person name="Amann R."/>
            <person name="Jetten M.S.M."/>
            <person name="Mascher T."/>
            <person name="Medema M.H."/>
            <person name="Devos D.P."/>
            <person name="Kaster A.-K."/>
            <person name="Ovreas L."/>
            <person name="Rohde M."/>
            <person name="Galperin M.Y."/>
            <person name="Jogler C."/>
        </authorList>
    </citation>
    <scope>NUCLEOTIDE SEQUENCE [LARGE SCALE GENOMIC DNA]</scope>
    <source>
        <strain evidence="1 2">Pla144</strain>
    </source>
</reference>
<dbReference type="RefSeq" id="WP_146451850.1">
    <property type="nucleotide sequence ID" value="NZ_SJPS01000005.1"/>
</dbReference>
<keyword evidence="2" id="KW-1185">Reference proteome</keyword>
<dbReference type="Proteomes" id="UP000318437">
    <property type="component" value="Unassembled WGS sequence"/>
</dbReference>
<evidence type="ECO:0008006" key="3">
    <source>
        <dbReference type="Google" id="ProtNLM"/>
    </source>
</evidence>
<protein>
    <recommendedName>
        <fullName evidence="3">DUF5666 domain-containing protein</fullName>
    </recommendedName>
</protein>
<evidence type="ECO:0000313" key="1">
    <source>
        <dbReference type="EMBL" id="TWU24620.1"/>
    </source>
</evidence>
<evidence type="ECO:0000313" key="2">
    <source>
        <dbReference type="Proteomes" id="UP000318437"/>
    </source>
</evidence>
<organism evidence="1 2">
    <name type="scientific">Bythopirellula polymerisocia</name>
    <dbReference type="NCBI Taxonomy" id="2528003"/>
    <lineage>
        <taxon>Bacteria</taxon>
        <taxon>Pseudomonadati</taxon>
        <taxon>Planctomycetota</taxon>
        <taxon>Planctomycetia</taxon>
        <taxon>Pirellulales</taxon>
        <taxon>Lacipirellulaceae</taxon>
        <taxon>Bythopirellula</taxon>
    </lineage>
</organism>
<sequence>MITTSKEKKVSPDDTTISKKICRPNVFAGTVVGVSGNKLVMANKEGKQYSHTLADDAQFTCDGTICKAAELTSGTKIRVTTKQNDRRVAIGIEALDTNAEFGKCCS</sequence>
<dbReference type="OrthoDB" id="94980at203682"/>
<dbReference type="AlphaFoldDB" id="A0A5C6CJ52"/>
<dbReference type="EMBL" id="SJPS01000005">
    <property type="protein sequence ID" value="TWU24620.1"/>
    <property type="molecule type" value="Genomic_DNA"/>
</dbReference>
<gene>
    <name evidence="1" type="ORF">Pla144_35050</name>
</gene>